<name>A0A645FX17_9ZZZZ</name>
<organism evidence="2">
    <name type="scientific">bioreactor metagenome</name>
    <dbReference type="NCBI Taxonomy" id="1076179"/>
    <lineage>
        <taxon>unclassified sequences</taxon>
        <taxon>metagenomes</taxon>
        <taxon>ecological metagenomes</taxon>
    </lineage>
</organism>
<protein>
    <submittedName>
        <fullName evidence="2">Uncharacterized protein</fullName>
    </submittedName>
</protein>
<accession>A0A645FX17</accession>
<dbReference type="AlphaFoldDB" id="A0A645FX17"/>
<gene>
    <name evidence="2" type="ORF">SDC9_163807</name>
</gene>
<comment type="caution">
    <text evidence="2">The sequence shown here is derived from an EMBL/GenBank/DDBJ whole genome shotgun (WGS) entry which is preliminary data.</text>
</comment>
<proteinExistence type="predicted"/>
<evidence type="ECO:0000313" key="2">
    <source>
        <dbReference type="EMBL" id="MPN16463.1"/>
    </source>
</evidence>
<sequence>MVKHGGTHRPVGQHHGAVGRAAPHLGSVGRGPCDVQPLGHAGLRQVFADGKTALPAEAGNNNFLFHLTSPPQPYP</sequence>
<evidence type="ECO:0000256" key="1">
    <source>
        <dbReference type="SAM" id="MobiDB-lite"/>
    </source>
</evidence>
<reference evidence="2" key="1">
    <citation type="submission" date="2019-08" db="EMBL/GenBank/DDBJ databases">
        <authorList>
            <person name="Kucharzyk K."/>
            <person name="Murdoch R.W."/>
            <person name="Higgins S."/>
            <person name="Loffler F."/>
        </authorList>
    </citation>
    <scope>NUCLEOTIDE SEQUENCE</scope>
</reference>
<feature type="region of interest" description="Disordered" evidence="1">
    <location>
        <begin position="1"/>
        <end position="33"/>
    </location>
</feature>
<dbReference type="EMBL" id="VSSQ01063421">
    <property type="protein sequence ID" value="MPN16463.1"/>
    <property type="molecule type" value="Genomic_DNA"/>
</dbReference>